<name>A0A140D9L3_9BACT</name>
<feature type="domain" description="PABS" evidence="8">
    <location>
        <begin position="9"/>
        <end position="245"/>
    </location>
</feature>
<dbReference type="PANTHER" id="PTHR43317:SF1">
    <property type="entry name" value="THERMOSPERMINE SYNTHASE ACAULIS5"/>
    <property type="match status" value="1"/>
</dbReference>
<proteinExistence type="inferred from homology"/>
<evidence type="ECO:0000256" key="7">
    <source>
        <dbReference type="PROSITE-ProRule" id="PRU00354"/>
    </source>
</evidence>
<reference evidence="9 11" key="1">
    <citation type="journal article" date="2016" name="Front. Microbiol.">
        <title>Genome Sequence of the Piezophilic, Mesophilic Sulfate-Reducing Bacterium Desulfovibrio indicus J2T.</title>
        <authorList>
            <person name="Cao J."/>
            <person name="Maignien L."/>
            <person name="Shao Z."/>
            <person name="Alain K."/>
            <person name="Jebbar M."/>
        </authorList>
    </citation>
    <scope>NUCLEOTIDE SEQUENCE [LARGE SCALE GENOMIC DNA]</scope>
    <source>
        <strain evidence="9 11">J2</strain>
    </source>
</reference>
<gene>
    <name evidence="6" type="primary">speE</name>
    <name evidence="9" type="ORF">AWY79_01520</name>
    <name evidence="10" type="ORF">EDC59_108105</name>
</gene>
<keyword evidence="2 6" id="KW-0808">Transferase</keyword>
<dbReference type="PANTHER" id="PTHR43317">
    <property type="entry name" value="THERMOSPERMINE SYNTHASE ACAULIS5"/>
    <property type="match status" value="1"/>
</dbReference>
<evidence type="ECO:0000313" key="12">
    <source>
        <dbReference type="Proteomes" id="UP000295506"/>
    </source>
</evidence>
<dbReference type="EC" id="2.5.1.16" evidence="6"/>
<evidence type="ECO:0000259" key="8">
    <source>
        <dbReference type="PROSITE" id="PS51006"/>
    </source>
</evidence>
<comment type="pathway">
    <text evidence="6">Amine and polyamine biosynthesis; spermidine biosynthesis; spermidine from putrescine: step 1/1.</text>
</comment>
<sequence>MAGSKLTCDYWITEYMTEDDVHLHGVAEMLEFKRTEYQEMSIVRSKTFGTGLVLDGKWQTTVRDEFLYHEPLVHTALYQHGAPKRVLVLGGADGGAVREVLKWKSVTNAVQVEIDEVVFNACQEHLGEIHQGCFQNSRAEIRFGDAFEVLEKEGGSWDVIVCDLSDPLEDSPAMDLFTREFFTTCREALAPGGVFVIQAGPVTPPFDDGHARIVRTLGTVFEHTTHFFSCTPTYVVPLGFAMGSLKPLDTDPEPAKVDAILAQSVEGELKFFDGIALRGLMSPPKYLRDKVANGESLSTLDDPARYTGSGVKS</sequence>
<dbReference type="Pfam" id="PF17284">
    <property type="entry name" value="Spermine_synt_N"/>
    <property type="match status" value="1"/>
</dbReference>
<dbReference type="Gene3D" id="3.40.50.150">
    <property type="entry name" value="Vaccinia Virus protein VP39"/>
    <property type="match status" value="1"/>
</dbReference>
<dbReference type="EMBL" id="SOBK01000008">
    <property type="protein sequence ID" value="TDT87439.1"/>
    <property type="molecule type" value="Genomic_DNA"/>
</dbReference>
<dbReference type="AlphaFoldDB" id="A0A140D9L3"/>
<comment type="similarity">
    <text evidence="1 6">Belongs to the spermidine/spermine synthase family.</text>
</comment>
<dbReference type="OrthoDB" id="9793120at2"/>
<keyword evidence="3 6" id="KW-0745">Spermidine biosynthesis</keyword>
<accession>A0A140D9L3</accession>
<comment type="function">
    <text evidence="6">Catalyzes the irreversible transfer of a propylamine group from the amino donor S-adenosylmethioninamine (decarboxy-AdoMet) to putrescine (1,4-diaminobutane) to yield spermidine.</text>
</comment>
<comment type="caution">
    <text evidence="6">Lacks conserved residue(s) required for the propagation of feature annotation.</text>
</comment>
<dbReference type="Proteomes" id="UP000055611">
    <property type="component" value="Chromosome"/>
</dbReference>
<dbReference type="HAMAP" id="MF_00198">
    <property type="entry name" value="Spermidine_synth"/>
    <property type="match status" value="1"/>
</dbReference>
<dbReference type="Pfam" id="PF01564">
    <property type="entry name" value="Spermine_synth"/>
    <property type="match status" value="1"/>
</dbReference>
<reference evidence="10 12" key="2">
    <citation type="submission" date="2019-03" db="EMBL/GenBank/DDBJ databases">
        <title>Genomic Encyclopedia of Type Strains, Phase IV (KMG-IV): sequencing the most valuable type-strain genomes for metagenomic binning, comparative biology and taxonomic classification.</title>
        <authorList>
            <person name="Goeker M."/>
        </authorList>
    </citation>
    <scope>NUCLEOTIDE SEQUENCE [LARGE SCALE GENOMIC DNA]</scope>
    <source>
        <strain evidence="10 12">DSM 101483</strain>
    </source>
</reference>
<dbReference type="KEGG" id="dej:AWY79_01520"/>
<dbReference type="GO" id="GO:0004766">
    <property type="term" value="F:spermidine synthase activity"/>
    <property type="evidence" value="ECO:0007669"/>
    <property type="project" value="UniProtKB-UniRule"/>
</dbReference>
<dbReference type="InterPro" id="IPR001045">
    <property type="entry name" value="Spermi_synthase"/>
</dbReference>
<evidence type="ECO:0000256" key="4">
    <source>
        <dbReference type="ARBA" id="ARBA00023115"/>
    </source>
</evidence>
<evidence type="ECO:0000313" key="10">
    <source>
        <dbReference type="EMBL" id="TDT87439.1"/>
    </source>
</evidence>
<dbReference type="SUPFAM" id="SSF53335">
    <property type="entry name" value="S-adenosyl-L-methionine-dependent methyltransferases"/>
    <property type="match status" value="1"/>
</dbReference>
<dbReference type="Gene3D" id="2.30.140.10">
    <property type="entry name" value="Spermidine synthase, tetramerisation domain"/>
    <property type="match status" value="1"/>
</dbReference>
<protein>
    <recommendedName>
        <fullName evidence="6">Polyamine aminopropyltransferase</fullName>
    </recommendedName>
    <alternativeName>
        <fullName evidence="6">Putrescine aminopropyltransferase</fullName>
        <shortName evidence="6">PAPT</shortName>
    </alternativeName>
    <alternativeName>
        <fullName evidence="6">Spermidine synthase</fullName>
        <shortName evidence="6">SPDS</shortName>
        <shortName evidence="6">SPDSY</shortName>
        <ecNumber evidence="6">2.5.1.16</ecNumber>
    </alternativeName>
</protein>
<dbReference type="InterPro" id="IPR035246">
    <property type="entry name" value="Spermidine_synt_N"/>
</dbReference>
<organism evidence="10 12">
    <name type="scientific">Pseudodesulfovibrio indicus</name>
    <dbReference type="NCBI Taxonomy" id="1716143"/>
    <lineage>
        <taxon>Bacteria</taxon>
        <taxon>Pseudomonadati</taxon>
        <taxon>Thermodesulfobacteriota</taxon>
        <taxon>Desulfovibrionia</taxon>
        <taxon>Desulfovibrionales</taxon>
        <taxon>Desulfovibrionaceae</taxon>
    </lineage>
</organism>
<comment type="catalytic activity">
    <reaction evidence="5">
        <text>S-adenosyl 3-(methylsulfanyl)propylamine + spermidine = thermospermine + S-methyl-5'-thioadenosine + H(+)</text>
        <dbReference type="Rhea" id="RHEA:30515"/>
        <dbReference type="ChEBI" id="CHEBI:15378"/>
        <dbReference type="ChEBI" id="CHEBI:17509"/>
        <dbReference type="ChEBI" id="CHEBI:57443"/>
        <dbReference type="ChEBI" id="CHEBI:57834"/>
        <dbReference type="ChEBI" id="CHEBI:59903"/>
        <dbReference type="EC" id="2.5.1.79"/>
    </reaction>
</comment>
<feature type="binding site" evidence="6">
    <location>
        <position position="69"/>
    </location>
    <ligand>
        <name>spermidine</name>
        <dbReference type="ChEBI" id="CHEBI:57834"/>
    </ligand>
</feature>
<feature type="binding site" evidence="6">
    <location>
        <position position="93"/>
    </location>
    <ligand>
        <name>spermidine</name>
        <dbReference type="ChEBI" id="CHEBI:57834"/>
    </ligand>
</feature>
<evidence type="ECO:0000313" key="9">
    <source>
        <dbReference type="EMBL" id="AMK09880.1"/>
    </source>
</evidence>
<evidence type="ECO:0000256" key="2">
    <source>
        <dbReference type="ARBA" id="ARBA00022679"/>
    </source>
</evidence>
<keyword evidence="4 6" id="KW-0620">Polyamine biosynthesis</keyword>
<feature type="binding site" evidence="6">
    <location>
        <begin position="145"/>
        <end position="146"/>
    </location>
    <ligand>
        <name>S-methyl-5'-thioadenosine</name>
        <dbReference type="ChEBI" id="CHEBI:17509"/>
    </ligand>
</feature>
<dbReference type="InterPro" id="IPR030374">
    <property type="entry name" value="PABS"/>
</dbReference>
<evidence type="ECO:0000256" key="3">
    <source>
        <dbReference type="ARBA" id="ARBA00023066"/>
    </source>
</evidence>
<feature type="binding site" evidence="6">
    <location>
        <position position="172"/>
    </location>
    <ligand>
        <name>S-methyl-5'-thioadenosine</name>
        <dbReference type="ChEBI" id="CHEBI:17509"/>
    </ligand>
</feature>
<dbReference type="RefSeq" id="WP_066799443.1">
    <property type="nucleotide sequence ID" value="NZ_CP014206.1"/>
</dbReference>
<dbReference type="PROSITE" id="PS51006">
    <property type="entry name" value="PABS_2"/>
    <property type="match status" value="1"/>
</dbReference>
<evidence type="ECO:0000313" key="11">
    <source>
        <dbReference type="Proteomes" id="UP000055611"/>
    </source>
</evidence>
<dbReference type="GO" id="GO:0010487">
    <property type="term" value="F:thermospermine synthase activity"/>
    <property type="evidence" value="ECO:0007669"/>
    <property type="project" value="UniProtKB-EC"/>
</dbReference>
<dbReference type="GO" id="GO:0008295">
    <property type="term" value="P:spermidine biosynthetic process"/>
    <property type="evidence" value="ECO:0007669"/>
    <property type="project" value="UniProtKB-UniRule"/>
</dbReference>
<feature type="binding site" evidence="6">
    <location>
        <position position="113"/>
    </location>
    <ligand>
        <name>S-methyl-5'-thioadenosine</name>
        <dbReference type="ChEBI" id="CHEBI:17509"/>
    </ligand>
</feature>
<evidence type="ECO:0000256" key="6">
    <source>
        <dbReference type="HAMAP-Rule" id="MF_00198"/>
    </source>
</evidence>
<keyword evidence="11" id="KW-1185">Reference proteome</keyword>
<dbReference type="CDD" id="cd02440">
    <property type="entry name" value="AdoMet_MTases"/>
    <property type="match status" value="1"/>
</dbReference>
<dbReference type="InterPro" id="IPR037163">
    <property type="entry name" value="Spermidine_synt_N_sf"/>
</dbReference>
<evidence type="ECO:0000256" key="5">
    <source>
        <dbReference type="ARBA" id="ARBA00048874"/>
    </source>
</evidence>
<dbReference type="EMBL" id="CP014206">
    <property type="protein sequence ID" value="AMK09880.1"/>
    <property type="molecule type" value="Genomic_DNA"/>
</dbReference>
<dbReference type="InterPro" id="IPR029063">
    <property type="entry name" value="SAM-dependent_MTases_sf"/>
</dbReference>
<feature type="binding site" evidence="6">
    <location>
        <position position="38"/>
    </location>
    <ligand>
        <name>S-methyl-5'-thioadenosine</name>
        <dbReference type="ChEBI" id="CHEBI:17509"/>
    </ligand>
</feature>
<comment type="catalytic activity">
    <reaction evidence="6">
        <text>S-adenosyl 3-(methylsulfanyl)propylamine + putrescine = S-methyl-5'-thioadenosine + spermidine + H(+)</text>
        <dbReference type="Rhea" id="RHEA:12721"/>
        <dbReference type="ChEBI" id="CHEBI:15378"/>
        <dbReference type="ChEBI" id="CHEBI:17509"/>
        <dbReference type="ChEBI" id="CHEBI:57443"/>
        <dbReference type="ChEBI" id="CHEBI:57834"/>
        <dbReference type="ChEBI" id="CHEBI:326268"/>
        <dbReference type="EC" id="2.5.1.16"/>
    </reaction>
</comment>
<feature type="active site" description="Proton acceptor" evidence="6 7">
    <location>
        <position position="163"/>
    </location>
</feature>
<comment type="subunit">
    <text evidence="6">Homodimer or homotetramer.</text>
</comment>
<evidence type="ECO:0000256" key="1">
    <source>
        <dbReference type="ARBA" id="ARBA00007867"/>
    </source>
</evidence>
<dbReference type="Proteomes" id="UP000295506">
    <property type="component" value="Unassembled WGS sequence"/>
</dbReference>